<gene>
    <name evidence="1" type="ordered locus">Saro_2712</name>
</gene>
<keyword evidence="2" id="KW-1185">Reference proteome</keyword>
<organism evidence="1 2">
    <name type="scientific">Novosphingobium aromaticivorans (strain ATCC 700278 / DSM 12444 / CCUG 56034 / CIP 105152 / NBRC 16084 / F199)</name>
    <dbReference type="NCBI Taxonomy" id="279238"/>
    <lineage>
        <taxon>Bacteria</taxon>
        <taxon>Pseudomonadati</taxon>
        <taxon>Pseudomonadota</taxon>
        <taxon>Alphaproteobacteria</taxon>
        <taxon>Sphingomonadales</taxon>
        <taxon>Sphingomonadaceae</taxon>
        <taxon>Novosphingobium</taxon>
    </lineage>
</organism>
<dbReference type="InterPro" id="IPR027417">
    <property type="entry name" value="P-loop_NTPase"/>
</dbReference>
<accession>Q2G4S5</accession>
<dbReference type="Proteomes" id="UP000009134">
    <property type="component" value="Chromosome"/>
</dbReference>
<sequence length="419" mass="47186">MSVSDAGNFDANDVAVTFGIDKVREAFEQRRSTLPPFAPYDEEPESERPKLKATPFSWRDPATIPPRKWLYGRHLIRKFLSLDIAPGGLGKSSVKIVEALAMTTGRNLLGKDCHEGPLNVWLYNLEDPAEETERRIHAAAQWFEIGPDDVGERLFVDSGREQPICIAEETDGGARIVRPVVEAVIEQLKDRRIDVLSIDPFVSSHAISENDNRAIDMVAKEWSRIADICDCAINLVHHVRKTNGAEVTAESSRGAVSLIGAARSVVVYNRMTKEEGERAGIEPRQLGFYFRTQNDKANLAPPEAADWFRMNNVDLPNGDSVGVACPWQWPDPFDGVSTWHLKEVQKRVSQGRYRADVRSAQWVGHVIANVLDIDLEKKAGRVKDILKQWLKNDMLREVEGTDEKRNVRKFVEVGTWHTD</sequence>
<reference evidence="2" key="1">
    <citation type="submission" date="2006-01" db="EMBL/GenBank/DDBJ databases">
        <title>Complete sequence of Novosphingobium aromaticivorans DSM 12444.</title>
        <authorList>
            <consortium name="US DOE Joint Genome Institute"/>
            <person name="Copeland A."/>
            <person name="Lucas S."/>
            <person name="Lapidus A."/>
            <person name="Barry K."/>
            <person name="Detter J.C."/>
            <person name="Glavina T."/>
            <person name="Hammon N."/>
            <person name="Israni S."/>
            <person name="Pitluck S."/>
            <person name="Chain P."/>
            <person name="Malfatti S."/>
            <person name="Shin M."/>
            <person name="Vergez L."/>
            <person name="Schmutz J."/>
            <person name="Larimer F."/>
            <person name="Land M."/>
            <person name="Kyrpides N."/>
            <person name="Ivanova N."/>
            <person name="Fredrickson J."/>
            <person name="Balkwill D."/>
            <person name="Romine M.F."/>
            <person name="Richardson P."/>
        </authorList>
    </citation>
    <scope>NUCLEOTIDE SEQUENCE [LARGE SCALE GENOMIC DNA]</scope>
    <source>
        <strain evidence="2">ATCC 700278 / DSM 12444 / CCUG 56034 / CIP 105152 / NBRC 16084 / F199</strain>
    </source>
</reference>
<protein>
    <submittedName>
        <fullName evidence="1">Plasmid and phage replicative helicase</fullName>
    </submittedName>
</protein>
<dbReference type="GO" id="GO:0004386">
    <property type="term" value="F:helicase activity"/>
    <property type="evidence" value="ECO:0007669"/>
    <property type="project" value="UniProtKB-KW"/>
</dbReference>
<dbReference type="Gene3D" id="3.40.50.300">
    <property type="entry name" value="P-loop containing nucleotide triphosphate hydrolases"/>
    <property type="match status" value="1"/>
</dbReference>
<dbReference type="STRING" id="279238.Saro_2712"/>
<name>Q2G4S5_NOVAD</name>
<dbReference type="EMBL" id="CP000248">
    <property type="protein sequence ID" value="ABD27148.1"/>
    <property type="molecule type" value="Genomic_DNA"/>
</dbReference>
<evidence type="ECO:0000313" key="1">
    <source>
        <dbReference type="EMBL" id="ABD27148.1"/>
    </source>
</evidence>
<dbReference type="KEGG" id="nar:Saro_2712"/>
<keyword evidence="1" id="KW-0378">Hydrolase</keyword>
<dbReference type="AlphaFoldDB" id="Q2G4S5"/>
<proteinExistence type="predicted"/>
<dbReference type="RefSeq" id="WP_011446354.1">
    <property type="nucleotide sequence ID" value="NC_007794.1"/>
</dbReference>
<keyword evidence="1" id="KW-0547">Nucleotide-binding</keyword>
<keyword evidence="1" id="KW-0067">ATP-binding</keyword>
<evidence type="ECO:0000313" key="2">
    <source>
        <dbReference type="Proteomes" id="UP000009134"/>
    </source>
</evidence>
<keyword evidence="1" id="KW-0347">Helicase</keyword>
<dbReference type="HOGENOM" id="CLU_055618_0_0_5"/>
<dbReference type="eggNOG" id="COG3598">
    <property type="taxonomic scope" value="Bacteria"/>
</dbReference>
<dbReference type="Pfam" id="PF13481">
    <property type="entry name" value="AAA_25"/>
    <property type="match status" value="1"/>
</dbReference>